<keyword evidence="2" id="KW-0812">Transmembrane</keyword>
<feature type="transmembrane region" description="Helical" evidence="2">
    <location>
        <begin position="223"/>
        <end position="245"/>
    </location>
</feature>
<keyword evidence="1" id="KW-0175">Coiled coil</keyword>
<gene>
    <name evidence="3" type="ORF">CAMP_LOCUS7181</name>
</gene>
<sequence>MKNVLKIGITCIPPIITIISGILIFSLIHIDAQNNINENAMNTTLEKAVKIERKLNKTSKILKADPDFLKELKGVNEPYNDLDNHFRHEICLRLYSEEPAPNRSIEWVMENQKNCAKKFTDDEITKIYNTFKERVCFSAFYLAVEYSKQALKQLWNAHIKFEDIQKELFIWENIKKYWVTLQVFDEKLLIPMGKTMQQISTKINKNHFEISQRIQTSRLSIGVNYSIVFIISIIFCVSETCYLIFVVKRDNDEHSLLILNLMTLSAISCFVMFVILVVFGILHAIEIFPGAYVCDSISTPNLPEFVFETFEGKRLNNVIKKCPSSKKVLKCYQVYINSTKIIESYEIYRNKVEPMLNIDNFTSGDDGYFTYMNEPALCLLNHEIGGIIEKLETFRTMDCMKKETVKKELDSIVEFAKGQNECMQMFRKYKDTTLVNKKARQIIDGKFVEFGEMIRASVETMNSKLRSVDFECENLQITEYQNLNSQICDRYSNYKKMIGPLAYVLMIICCISIFAAHFANSKILEKEEKNRQIEIAEKKKMELAKKGEE</sequence>
<reference evidence="3" key="1">
    <citation type="submission" date="2022-11" db="EMBL/GenBank/DDBJ databases">
        <authorList>
            <person name="Kikuchi T."/>
        </authorList>
    </citation>
    <scope>NUCLEOTIDE SEQUENCE</scope>
    <source>
        <strain evidence="3">PS1010</strain>
    </source>
</reference>
<dbReference type="AlphaFoldDB" id="A0A9P1IFR5"/>
<protein>
    <submittedName>
        <fullName evidence="3">Uncharacterized protein</fullName>
    </submittedName>
</protein>
<accession>A0A9P1IFR5</accession>
<feature type="transmembrane region" description="Helical" evidence="2">
    <location>
        <begin position="257"/>
        <end position="282"/>
    </location>
</feature>
<feature type="transmembrane region" description="Helical" evidence="2">
    <location>
        <begin position="7"/>
        <end position="28"/>
    </location>
</feature>
<keyword evidence="2" id="KW-0472">Membrane</keyword>
<dbReference type="EMBL" id="CANHGI010000003">
    <property type="protein sequence ID" value="CAI5444544.1"/>
    <property type="molecule type" value="Genomic_DNA"/>
</dbReference>
<comment type="caution">
    <text evidence="3">The sequence shown here is derived from an EMBL/GenBank/DDBJ whole genome shotgun (WGS) entry which is preliminary data.</text>
</comment>
<organism evidence="3 4">
    <name type="scientific">Caenorhabditis angaria</name>
    <dbReference type="NCBI Taxonomy" id="860376"/>
    <lineage>
        <taxon>Eukaryota</taxon>
        <taxon>Metazoa</taxon>
        <taxon>Ecdysozoa</taxon>
        <taxon>Nematoda</taxon>
        <taxon>Chromadorea</taxon>
        <taxon>Rhabditida</taxon>
        <taxon>Rhabditina</taxon>
        <taxon>Rhabditomorpha</taxon>
        <taxon>Rhabditoidea</taxon>
        <taxon>Rhabditidae</taxon>
        <taxon>Peloderinae</taxon>
        <taxon>Caenorhabditis</taxon>
    </lineage>
</organism>
<proteinExistence type="predicted"/>
<feature type="transmembrane region" description="Helical" evidence="2">
    <location>
        <begin position="497"/>
        <end position="519"/>
    </location>
</feature>
<dbReference type="Proteomes" id="UP001152747">
    <property type="component" value="Unassembled WGS sequence"/>
</dbReference>
<name>A0A9P1IFR5_9PELO</name>
<keyword evidence="4" id="KW-1185">Reference proteome</keyword>
<evidence type="ECO:0000313" key="4">
    <source>
        <dbReference type="Proteomes" id="UP001152747"/>
    </source>
</evidence>
<evidence type="ECO:0000313" key="3">
    <source>
        <dbReference type="EMBL" id="CAI5444544.1"/>
    </source>
</evidence>
<evidence type="ECO:0000256" key="1">
    <source>
        <dbReference type="SAM" id="Coils"/>
    </source>
</evidence>
<feature type="coiled-coil region" evidence="1">
    <location>
        <begin position="519"/>
        <end position="546"/>
    </location>
</feature>
<keyword evidence="2" id="KW-1133">Transmembrane helix</keyword>
<evidence type="ECO:0000256" key="2">
    <source>
        <dbReference type="SAM" id="Phobius"/>
    </source>
</evidence>